<sequence length="125" mass="14902">MKKLLSILLLFACISIFAQDNTGWDDWQKTSCYSKISYRLKTEEKRGEQYHWKLQFKSDYREVISFNYHVTDKLQEYNITTHRKTMNPGKISEEIDIYTAESDIFLLVDKVSLSPYPDDFLECDH</sequence>
<comment type="caution">
    <text evidence="2">The sequence shown here is derived from an EMBL/GenBank/DDBJ whole genome shotgun (WGS) entry which is preliminary data.</text>
</comment>
<keyword evidence="1" id="KW-0732">Signal</keyword>
<dbReference type="RefSeq" id="WP_379819571.1">
    <property type="nucleotide sequence ID" value="NZ_JBHUMD010000004.1"/>
</dbReference>
<evidence type="ECO:0000256" key="1">
    <source>
        <dbReference type="SAM" id="SignalP"/>
    </source>
</evidence>
<accession>A0ABW5NS82</accession>
<name>A0ABW5NS82_9FLAO</name>
<proteinExistence type="predicted"/>
<organism evidence="2 3">
    <name type="scientific">Flavobacterium suzhouense</name>
    <dbReference type="NCBI Taxonomy" id="1529638"/>
    <lineage>
        <taxon>Bacteria</taxon>
        <taxon>Pseudomonadati</taxon>
        <taxon>Bacteroidota</taxon>
        <taxon>Flavobacteriia</taxon>
        <taxon>Flavobacteriales</taxon>
        <taxon>Flavobacteriaceae</taxon>
        <taxon>Flavobacterium</taxon>
    </lineage>
</organism>
<protein>
    <submittedName>
        <fullName evidence="2">Uncharacterized protein</fullName>
    </submittedName>
</protein>
<feature type="signal peptide" evidence="1">
    <location>
        <begin position="1"/>
        <end position="18"/>
    </location>
</feature>
<feature type="chain" id="PRO_5045183239" evidence="1">
    <location>
        <begin position="19"/>
        <end position="125"/>
    </location>
</feature>
<keyword evidence="3" id="KW-1185">Reference proteome</keyword>
<gene>
    <name evidence="2" type="ORF">ACFSR3_02460</name>
</gene>
<dbReference type="EMBL" id="JBHUMD010000004">
    <property type="protein sequence ID" value="MFD2600908.1"/>
    <property type="molecule type" value="Genomic_DNA"/>
</dbReference>
<evidence type="ECO:0000313" key="3">
    <source>
        <dbReference type="Proteomes" id="UP001597480"/>
    </source>
</evidence>
<dbReference type="Proteomes" id="UP001597480">
    <property type="component" value="Unassembled WGS sequence"/>
</dbReference>
<reference evidence="3" key="1">
    <citation type="journal article" date="2019" name="Int. J. Syst. Evol. Microbiol.">
        <title>The Global Catalogue of Microorganisms (GCM) 10K type strain sequencing project: providing services to taxonomists for standard genome sequencing and annotation.</title>
        <authorList>
            <consortium name="The Broad Institute Genomics Platform"/>
            <consortium name="The Broad Institute Genome Sequencing Center for Infectious Disease"/>
            <person name="Wu L."/>
            <person name="Ma J."/>
        </authorList>
    </citation>
    <scope>NUCLEOTIDE SEQUENCE [LARGE SCALE GENOMIC DNA]</scope>
    <source>
        <strain evidence="3">KCTC 42107</strain>
    </source>
</reference>
<evidence type="ECO:0000313" key="2">
    <source>
        <dbReference type="EMBL" id="MFD2600908.1"/>
    </source>
</evidence>